<evidence type="ECO:0000313" key="3">
    <source>
        <dbReference type="EMBL" id="TPX08028.1"/>
    </source>
</evidence>
<dbReference type="InterPro" id="IPR029058">
    <property type="entry name" value="AB_hydrolase_fold"/>
</dbReference>
<dbReference type="InterPro" id="IPR050585">
    <property type="entry name" value="Xaa-Pro_dipeptidyl-ppase/CocE"/>
</dbReference>
<organism evidence="3 4">
    <name type="scientific">Thyridium curvatum</name>
    <dbReference type="NCBI Taxonomy" id="1093900"/>
    <lineage>
        <taxon>Eukaryota</taxon>
        <taxon>Fungi</taxon>
        <taxon>Dikarya</taxon>
        <taxon>Ascomycota</taxon>
        <taxon>Pezizomycotina</taxon>
        <taxon>Sordariomycetes</taxon>
        <taxon>Sordariomycetidae</taxon>
        <taxon>Thyridiales</taxon>
        <taxon>Thyridiaceae</taxon>
        <taxon>Thyridium</taxon>
    </lineage>
</organism>
<dbReference type="Gene3D" id="1.10.3020.20">
    <property type="match status" value="1"/>
</dbReference>
<sequence length="595" mass="67090">MPAVIQSAIKRIREPKVGENGYTGFHPGKSEVFTTGSQPFGSDTRALTSDVRLDHDVEIVVRDGARLYIDVYRPDDPKEKVPAILGWSPYGKKYSALDMLPMTVWHSCVKRSDLSGLEKFEGLDPAIWCPKGYAIVSVDSRGAGNSDGQIGIMGTQEAEDMYDVIEAVAKLDWCNGNVGMAGNSYLAITQWFAAAQQPPSLKAIAPWEGLSDLYREQFCRGGWFTMSNFDLITAEILRGKPTSGVEDFAEMYRRSSTMNVWWKDKRVDMTKIKCPTYIRGSDVSNLHNMGSIRAWLEIPHDKKWIQWGAYQEWYELYSIPESAEQLTTFFDFYLRGISNGWEKNTPKVRWTTLKFGDGEPIHDIELPDWPVPNTQYLEFFASENSKLSAVLPSTPASVTYNSEDRGSWVEFTHTFSEPSRLIGLPKASVYASCDTRDDFVIFVILRKKDKNGKDMLHLNFPFHASPVNSIADIDENEMHSVNTHEGQMGILRASHREIDHSKSIHPNFPFHPHGREQKVAPGTVVKLEIGVFSMGVDFDAGESISFRISGQNPTAAEFNRWSDPRPEHELNKGEHKIHFGGEYPTSIILPYVGKP</sequence>
<accession>A0A507AT32</accession>
<dbReference type="GeneID" id="41977675"/>
<name>A0A507AT32_9PEZI</name>
<gene>
    <name evidence="3" type="ORF">E0L32_010228</name>
</gene>
<evidence type="ECO:0000256" key="1">
    <source>
        <dbReference type="ARBA" id="ARBA00022801"/>
    </source>
</evidence>
<dbReference type="NCBIfam" id="TIGR00976">
    <property type="entry name" value="CocE_NonD"/>
    <property type="match status" value="1"/>
</dbReference>
<reference evidence="3 4" key="1">
    <citation type="submission" date="2019-06" db="EMBL/GenBank/DDBJ databases">
        <title>Draft genome sequence of the filamentous fungus Phialemoniopsis curvata isolated from diesel fuel.</title>
        <authorList>
            <person name="Varaljay V.A."/>
            <person name="Lyon W.J."/>
            <person name="Crouch A.L."/>
            <person name="Drake C.E."/>
            <person name="Hollomon J.M."/>
            <person name="Nadeau L.J."/>
            <person name="Nunn H.S."/>
            <person name="Stevenson B.S."/>
            <person name="Bojanowski C.L."/>
            <person name="Crookes-Goodson W.J."/>
        </authorList>
    </citation>
    <scope>NUCLEOTIDE SEQUENCE [LARGE SCALE GENOMIC DNA]</scope>
    <source>
        <strain evidence="3 4">D216</strain>
    </source>
</reference>
<dbReference type="RefSeq" id="XP_030989739.1">
    <property type="nucleotide sequence ID" value="XM_031132823.1"/>
</dbReference>
<protein>
    <recommendedName>
        <fullName evidence="2">Xaa-Pro dipeptidyl-peptidase C-terminal domain-containing protein</fullName>
    </recommendedName>
</protein>
<dbReference type="InParanoid" id="A0A507AT32"/>
<feature type="domain" description="Xaa-Pro dipeptidyl-peptidase C-terminal" evidence="2">
    <location>
        <begin position="327"/>
        <end position="588"/>
    </location>
</feature>
<dbReference type="SMART" id="SM00939">
    <property type="entry name" value="PepX_C"/>
    <property type="match status" value="1"/>
</dbReference>
<dbReference type="SUPFAM" id="SSF49785">
    <property type="entry name" value="Galactose-binding domain-like"/>
    <property type="match status" value="1"/>
</dbReference>
<dbReference type="Proteomes" id="UP000319257">
    <property type="component" value="Unassembled WGS sequence"/>
</dbReference>
<dbReference type="Pfam" id="PF02129">
    <property type="entry name" value="Peptidase_S15"/>
    <property type="match status" value="1"/>
</dbReference>
<dbReference type="AlphaFoldDB" id="A0A507AT32"/>
<comment type="caution">
    <text evidence="3">The sequence shown here is derived from an EMBL/GenBank/DDBJ whole genome shotgun (WGS) entry which is preliminary data.</text>
</comment>
<dbReference type="PANTHER" id="PTHR43056:SF10">
    <property type="entry name" value="COCE_NOND FAMILY, PUTATIVE (AFU_ORTHOLOGUE AFUA_7G00600)-RELATED"/>
    <property type="match status" value="1"/>
</dbReference>
<dbReference type="InterPro" id="IPR005674">
    <property type="entry name" value="CocE/Ser_esterase"/>
</dbReference>
<keyword evidence="4" id="KW-1185">Reference proteome</keyword>
<dbReference type="SUPFAM" id="SSF53474">
    <property type="entry name" value="alpha/beta-Hydrolases"/>
    <property type="match status" value="1"/>
</dbReference>
<dbReference type="OrthoDB" id="2578740at2759"/>
<dbReference type="STRING" id="1093900.A0A507AT32"/>
<dbReference type="InterPro" id="IPR013736">
    <property type="entry name" value="Xaa-Pro_dipept_C"/>
</dbReference>
<dbReference type="EMBL" id="SKBQ01000081">
    <property type="protein sequence ID" value="TPX08028.1"/>
    <property type="molecule type" value="Genomic_DNA"/>
</dbReference>
<proteinExistence type="predicted"/>
<dbReference type="Gene3D" id="3.40.50.1820">
    <property type="entry name" value="alpha/beta hydrolase"/>
    <property type="match status" value="1"/>
</dbReference>
<dbReference type="PANTHER" id="PTHR43056">
    <property type="entry name" value="PEPTIDASE S9 PROLYL OLIGOPEPTIDASE"/>
    <property type="match status" value="1"/>
</dbReference>
<evidence type="ECO:0000259" key="2">
    <source>
        <dbReference type="SMART" id="SM00939"/>
    </source>
</evidence>
<keyword evidence="1" id="KW-0378">Hydrolase</keyword>
<dbReference type="GO" id="GO:0008239">
    <property type="term" value="F:dipeptidyl-peptidase activity"/>
    <property type="evidence" value="ECO:0007669"/>
    <property type="project" value="InterPro"/>
</dbReference>
<dbReference type="InterPro" id="IPR008979">
    <property type="entry name" value="Galactose-bd-like_sf"/>
</dbReference>
<dbReference type="Pfam" id="PF08530">
    <property type="entry name" value="PepX_C"/>
    <property type="match status" value="1"/>
</dbReference>
<dbReference type="InterPro" id="IPR000383">
    <property type="entry name" value="Xaa-Pro-like_dom"/>
</dbReference>
<evidence type="ECO:0000313" key="4">
    <source>
        <dbReference type="Proteomes" id="UP000319257"/>
    </source>
</evidence>
<dbReference type="Gene3D" id="2.60.120.260">
    <property type="entry name" value="Galactose-binding domain-like"/>
    <property type="match status" value="1"/>
</dbReference>